<gene>
    <name evidence="1" type="ORF">BBI10_13285</name>
</gene>
<protein>
    <recommendedName>
        <fullName evidence="3">DUF1795 domain-containing protein</fullName>
    </recommendedName>
</protein>
<dbReference type="Pfam" id="PF08786">
    <property type="entry name" value="DcrB"/>
    <property type="match status" value="1"/>
</dbReference>
<dbReference type="Gene3D" id="3.40.1000.10">
    <property type="entry name" value="Mog1/PsbP, alpha/beta/alpha sandwich"/>
    <property type="match status" value="1"/>
</dbReference>
<dbReference type="InterPro" id="IPR016123">
    <property type="entry name" value="Mog1/PsbP_a/b/a-sand"/>
</dbReference>
<reference evidence="1 2" key="1">
    <citation type="submission" date="2016-08" db="EMBL/GenBank/DDBJ databases">
        <title>Whole genome sequence of Pseudomonas graminis strain UASWS1507, a potential biological control agent for agriculture.</title>
        <authorList>
            <person name="Crovadore J."/>
            <person name="Calmin G."/>
            <person name="Chablais R."/>
            <person name="Cochard B."/>
            <person name="Lefort F."/>
        </authorList>
    </citation>
    <scope>NUCLEOTIDE SEQUENCE [LARGE SCALE GENOMIC DNA]</scope>
    <source>
        <strain evidence="1 2">UASWS1507</strain>
    </source>
</reference>
<dbReference type="OrthoDB" id="9012334at2"/>
<evidence type="ECO:0000313" key="2">
    <source>
        <dbReference type="Proteomes" id="UP000095143"/>
    </source>
</evidence>
<accession>A0A1C2E0M7</accession>
<comment type="caution">
    <text evidence="1">The sequence shown here is derived from an EMBL/GenBank/DDBJ whole genome shotgun (WGS) entry which is preliminary data.</text>
</comment>
<sequence length="149" mass="16510">MDYQIQEGRFALPEGFQDRSVNIFALNGSGPASLSITISRDDTLPGEDISAYLERQLKLMASKLRGYTVLDKKSAALNADQPLQGLQISAYHIVEKRPIHQRQAAFIIAPARVLVFSATSQLDFTTAQDAQWNELLASFVLNSPTLEQE</sequence>
<dbReference type="Proteomes" id="UP000095143">
    <property type="component" value="Unassembled WGS sequence"/>
</dbReference>
<proteinExistence type="predicted"/>
<dbReference type="SUPFAM" id="SSF55724">
    <property type="entry name" value="Mog1p/PsbP-like"/>
    <property type="match status" value="1"/>
</dbReference>
<dbReference type="AlphaFoldDB" id="A0A1C2E0M7"/>
<dbReference type="EMBL" id="MDEN01000062">
    <property type="protein sequence ID" value="OCX20518.1"/>
    <property type="molecule type" value="Genomic_DNA"/>
</dbReference>
<dbReference type="InterPro" id="IPR014894">
    <property type="entry name" value="DcrB/EagT6"/>
</dbReference>
<name>A0A1C2E0M7_9PSED</name>
<dbReference type="RefSeq" id="WP_065988965.1">
    <property type="nucleotide sequence ID" value="NZ_MDEN01000062.1"/>
</dbReference>
<evidence type="ECO:0000313" key="1">
    <source>
        <dbReference type="EMBL" id="OCX20518.1"/>
    </source>
</evidence>
<evidence type="ECO:0008006" key="3">
    <source>
        <dbReference type="Google" id="ProtNLM"/>
    </source>
</evidence>
<organism evidence="1 2">
    <name type="scientific">Pseudomonas graminis</name>
    <dbReference type="NCBI Taxonomy" id="158627"/>
    <lineage>
        <taxon>Bacteria</taxon>
        <taxon>Pseudomonadati</taxon>
        <taxon>Pseudomonadota</taxon>
        <taxon>Gammaproteobacteria</taxon>
        <taxon>Pseudomonadales</taxon>
        <taxon>Pseudomonadaceae</taxon>
        <taxon>Pseudomonas</taxon>
    </lineage>
</organism>